<dbReference type="AlphaFoldDB" id="A0A7W5FU31"/>
<keyword evidence="1" id="KW-0472">Membrane</keyword>
<feature type="transmembrane region" description="Helical" evidence="1">
    <location>
        <begin position="63"/>
        <end position="83"/>
    </location>
</feature>
<dbReference type="EMBL" id="JACHXD010000005">
    <property type="protein sequence ID" value="MBB3119226.1"/>
    <property type="molecule type" value="Genomic_DNA"/>
</dbReference>
<evidence type="ECO:0000313" key="3">
    <source>
        <dbReference type="Proteomes" id="UP000541535"/>
    </source>
</evidence>
<evidence type="ECO:0008006" key="4">
    <source>
        <dbReference type="Google" id="ProtNLM"/>
    </source>
</evidence>
<protein>
    <recommendedName>
        <fullName evidence="4">DUF3325 family protein</fullName>
    </recommendedName>
</protein>
<evidence type="ECO:0000256" key="1">
    <source>
        <dbReference type="SAM" id="Phobius"/>
    </source>
</evidence>
<feature type="transmembrane region" description="Helical" evidence="1">
    <location>
        <begin position="39"/>
        <end position="57"/>
    </location>
</feature>
<keyword evidence="1" id="KW-1133">Transmembrane helix</keyword>
<proteinExistence type="predicted"/>
<keyword evidence="3" id="KW-1185">Reference proteome</keyword>
<sequence>MDGRIILLALAVNAASIFCFYLSVERQQWLAQPLPARPGRWAGSLLMLAAVLLWWSQATFSTTLFAVLTISMLLGSIVPYLAALRTILKGRQP</sequence>
<comment type="caution">
    <text evidence="2">The sequence shown here is derived from an EMBL/GenBank/DDBJ whole genome shotgun (WGS) entry which is preliminary data.</text>
</comment>
<reference evidence="2 3" key="1">
    <citation type="submission" date="2020-08" db="EMBL/GenBank/DDBJ databases">
        <title>Genomic Encyclopedia of Type Strains, Phase III (KMG-III): the genomes of soil and plant-associated and newly described type strains.</title>
        <authorList>
            <person name="Whitman W."/>
        </authorList>
    </citation>
    <scope>NUCLEOTIDE SEQUENCE [LARGE SCALE GENOMIC DNA]</scope>
    <source>
        <strain evidence="2 3">CECT 8897</strain>
    </source>
</reference>
<dbReference type="RefSeq" id="WP_183441066.1">
    <property type="nucleotide sequence ID" value="NZ_JACHXD010000005.1"/>
</dbReference>
<organism evidence="2 3">
    <name type="scientific">Pseudoduganella violacea</name>
    <dbReference type="NCBI Taxonomy" id="1715466"/>
    <lineage>
        <taxon>Bacteria</taxon>
        <taxon>Pseudomonadati</taxon>
        <taxon>Pseudomonadota</taxon>
        <taxon>Betaproteobacteria</taxon>
        <taxon>Burkholderiales</taxon>
        <taxon>Oxalobacteraceae</taxon>
        <taxon>Telluria group</taxon>
        <taxon>Pseudoduganella</taxon>
    </lineage>
</organism>
<evidence type="ECO:0000313" key="2">
    <source>
        <dbReference type="EMBL" id="MBB3119226.1"/>
    </source>
</evidence>
<accession>A0A7W5FU31</accession>
<keyword evidence="1" id="KW-0812">Transmembrane</keyword>
<name>A0A7W5FU31_9BURK</name>
<feature type="transmembrane region" description="Helical" evidence="1">
    <location>
        <begin position="6"/>
        <end position="24"/>
    </location>
</feature>
<dbReference type="Proteomes" id="UP000541535">
    <property type="component" value="Unassembled WGS sequence"/>
</dbReference>
<gene>
    <name evidence="2" type="ORF">FHS03_002277</name>
</gene>